<keyword evidence="3" id="KW-1185">Reference proteome</keyword>
<dbReference type="InterPro" id="IPR029063">
    <property type="entry name" value="SAM-dependent_MTases_sf"/>
</dbReference>
<comment type="caution">
    <text evidence="2">The sequence shown here is derived from an EMBL/GenBank/DDBJ whole genome shotgun (WGS) entry which is preliminary data.</text>
</comment>
<sequence length="251" mass="28734">MSSARVKAEIYEQWQLRQDARRLLALESGWLRDWVSQLHGQHLLYAGIDRSPRFIHKGRLQHAFQVAFDWQQNSDCSSRFAEDAWPLPDNSLDVAVLQHTLDLSSRPHQIIREAARTVVPGGYIILTGFNPYSLWGLARLVRTFSTQLPWVANPVSEVRLKDWLTLLDFRIEHAAPIAHVWPLPVGGEKLLRRIDRVLAGNRWLPANAYIIVARKTVAGMTTIRPRRWLGKESFGLQPVATRVSNANREVI</sequence>
<reference evidence="2 3" key="1">
    <citation type="submission" date="2020-12" db="EMBL/GenBank/DDBJ databases">
        <title>Novel Thalassolituus-related marine hydrocarbonoclastic bacteria mediated algae-derived hydrocarbons mineralization in twilight zone of the northern South China Sea.</title>
        <authorList>
            <person name="Dong C."/>
        </authorList>
    </citation>
    <scope>NUCLEOTIDE SEQUENCE [LARGE SCALE GENOMIC DNA]</scope>
    <source>
        <strain evidence="2 3">IMCC1826</strain>
    </source>
</reference>
<keyword evidence="2" id="KW-0489">Methyltransferase</keyword>
<accession>A0ABS7ZQN6</accession>
<evidence type="ECO:0000313" key="3">
    <source>
        <dbReference type="Proteomes" id="UP000714380"/>
    </source>
</evidence>
<name>A0ABS7ZQN6_9GAMM</name>
<feature type="domain" description="Methyltransferase type 11" evidence="1">
    <location>
        <begin position="43"/>
        <end position="126"/>
    </location>
</feature>
<proteinExistence type="predicted"/>
<dbReference type="RefSeq" id="WP_225674592.1">
    <property type="nucleotide sequence ID" value="NZ_JAEDAH010000051.1"/>
</dbReference>
<dbReference type="SUPFAM" id="SSF53335">
    <property type="entry name" value="S-adenosyl-L-methionine-dependent methyltransferases"/>
    <property type="match status" value="1"/>
</dbReference>
<organism evidence="2 3">
    <name type="scientific">Thalassolituus marinus</name>
    <dbReference type="NCBI Taxonomy" id="671053"/>
    <lineage>
        <taxon>Bacteria</taxon>
        <taxon>Pseudomonadati</taxon>
        <taxon>Pseudomonadota</taxon>
        <taxon>Gammaproteobacteria</taxon>
        <taxon>Oceanospirillales</taxon>
        <taxon>Oceanospirillaceae</taxon>
        <taxon>Thalassolituus</taxon>
    </lineage>
</organism>
<dbReference type="EMBL" id="JAEDAH010000051">
    <property type="protein sequence ID" value="MCA6064024.1"/>
    <property type="molecule type" value="Genomic_DNA"/>
</dbReference>
<evidence type="ECO:0000313" key="2">
    <source>
        <dbReference type="EMBL" id="MCA6064024.1"/>
    </source>
</evidence>
<dbReference type="GO" id="GO:0008168">
    <property type="term" value="F:methyltransferase activity"/>
    <property type="evidence" value="ECO:0007669"/>
    <property type="project" value="UniProtKB-KW"/>
</dbReference>
<dbReference type="InterPro" id="IPR013216">
    <property type="entry name" value="Methyltransf_11"/>
</dbReference>
<evidence type="ECO:0000259" key="1">
    <source>
        <dbReference type="Pfam" id="PF08241"/>
    </source>
</evidence>
<dbReference type="Gene3D" id="3.40.50.150">
    <property type="entry name" value="Vaccinia Virus protein VP39"/>
    <property type="match status" value="1"/>
</dbReference>
<dbReference type="CDD" id="cd02440">
    <property type="entry name" value="AdoMet_MTases"/>
    <property type="match status" value="1"/>
</dbReference>
<gene>
    <name evidence="2" type="ORF">I9W95_10420</name>
</gene>
<protein>
    <submittedName>
        <fullName evidence="2">Methyltransferase domain-containing protein</fullName>
    </submittedName>
</protein>
<dbReference type="GO" id="GO:0032259">
    <property type="term" value="P:methylation"/>
    <property type="evidence" value="ECO:0007669"/>
    <property type="project" value="UniProtKB-KW"/>
</dbReference>
<dbReference type="Proteomes" id="UP000714380">
    <property type="component" value="Unassembled WGS sequence"/>
</dbReference>
<keyword evidence="2" id="KW-0808">Transferase</keyword>
<dbReference type="Pfam" id="PF08241">
    <property type="entry name" value="Methyltransf_11"/>
    <property type="match status" value="1"/>
</dbReference>